<feature type="compositionally biased region" description="Basic and acidic residues" evidence="4">
    <location>
        <begin position="375"/>
        <end position="394"/>
    </location>
</feature>
<name>A0A8H8CEK4_PSICU</name>
<dbReference type="Gene3D" id="3.40.50.300">
    <property type="entry name" value="P-loop containing nucleotide triphosphate hydrolases"/>
    <property type="match status" value="1"/>
</dbReference>
<evidence type="ECO:0000259" key="6">
    <source>
        <dbReference type="SMART" id="SM01086"/>
    </source>
</evidence>
<evidence type="ECO:0000256" key="2">
    <source>
        <dbReference type="ARBA" id="ARBA00022840"/>
    </source>
</evidence>
<dbReference type="CDD" id="cd19499">
    <property type="entry name" value="RecA-like_ClpB_Hsp104-like"/>
    <property type="match status" value="1"/>
</dbReference>
<feature type="compositionally biased region" description="Acidic residues" evidence="4">
    <location>
        <begin position="514"/>
        <end position="524"/>
    </location>
</feature>
<dbReference type="InterPro" id="IPR027417">
    <property type="entry name" value="P-loop_NTPase"/>
</dbReference>
<feature type="domain" description="Clp ATPase C-terminal" evidence="6">
    <location>
        <begin position="711"/>
        <end position="801"/>
    </location>
</feature>
<dbReference type="Gene3D" id="1.10.8.60">
    <property type="match status" value="1"/>
</dbReference>
<evidence type="ECO:0000313" key="7">
    <source>
        <dbReference type="EMBL" id="KAG5162034.1"/>
    </source>
</evidence>
<dbReference type="EMBL" id="JAFIQS010000021">
    <property type="protein sequence ID" value="KAG5162034.1"/>
    <property type="molecule type" value="Genomic_DNA"/>
</dbReference>
<dbReference type="SUPFAM" id="SSF48403">
    <property type="entry name" value="Ankyrin repeat"/>
    <property type="match status" value="1"/>
</dbReference>
<feature type="region of interest" description="Disordered" evidence="4">
    <location>
        <begin position="803"/>
        <end position="823"/>
    </location>
</feature>
<gene>
    <name evidence="7" type="ORF">JR316_012953</name>
</gene>
<feature type="region of interest" description="Disordered" evidence="4">
    <location>
        <begin position="375"/>
        <end position="422"/>
    </location>
</feature>
<dbReference type="SMART" id="SM00248">
    <property type="entry name" value="ANK"/>
    <property type="match status" value="4"/>
</dbReference>
<dbReference type="GO" id="GO:0005524">
    <property type="term" value="F:ATP binding"/>
    <property type="evidence" value="ECO:0007669"/>
    <property type="project" value="UniProtKB-KW"/>
</dbReference>
<feature type="compositionally biased region" description="Basic and acidic residues" evidence="4">
    <location>
        <begin position="525"/>
        <end position="544"/>
    </location>
</feature>
<dbReference type="PROSITE" id="PS50088">
    <property type="entry name" value="ANK_REPEAT"/>
    <property type="match status" value="1"/>
</dbReference>
<dbReference type="GO" id="GO:0016887">
    <property type="term" value="F:ATP hydrolysis activity"/>
    <property type="evidence" value="ECO:0007669"/>
    <property type="project" value="InterPro"/>
</dbReference>
<dbReference type="InterPro" id="IPR002110">
    <property type="entry name" value="Ankyrin_rpt"/>
</dbReference>
<dbReference type="GO" id="GO:0034605">
    <property type="term" value="P:cellular response to heat"/>
    <property type="evidence" value="ECO:0007669"/>
    <property type="project" value="TreeGrafter"/>
</dbReference>
<feature type="compositionally biased region" description="Basic and acidic residues" evidence="4">
    <location>
        <begin position="409"/>
        <end position="422"/>
    </location>
</feature>
<feature type="compositionally biased region" description="Basic residues" evidence="4">
    <location>
        <begin position="395"/>
        <end position="408"/>
    </location>
</feature>
<dbReference type="InterPro" id="IPR003593">
    <property type="entry name" value="AAA+_ATPase"/>
</dbReference>
<organism evidence="7">
    <name type="scientific">Psilocybe cubensis</name>
    <name type="common">Psychedelic mushroom</name>
    <name type="synonym">Stropharia cubensis</name>
    <dbReference type="NCBI Taxonomy" id="181762"/>
    <lineage>
        <taxon>Eukaryota</taxon>
        <taxon>Fungi</taxon>
        <taxon>Dikarya</taxon>
        <taxon>Basidiomycota</taxon>
        <taxon>Agaricomycotina</taxon>
        <taxon>Agaricomycetes</taxon>
        <taxon>Agaricomycetidae</taxon>
        <taxon>Agaricales</taxon>
        <taxon>Agaricineae</taxon>
        <taxon>Strophariaceae</taxon>
        <taxon>Psilocybe</taxon>
    </lineage>
</organism>
<dbReference type="Gene3D" id="1.25.40.20">
    <property type="entry name" value="Ankyrin repeat-containing domain"/>
    <property type="match status" value="1"/>
</dbReference>
<feature type="compositionally biased region" description="Polar residues" evidence="4">
    <location>
        <begin position="814"/>
        <end position="823"/>
    </location>
</feature>
<feature type="compositionally biased region" description="Basic and acidic residues" evidence="4">
    <location>
        <begin position="502"/>
        <end position="513"/>
    </location>
</feature>
<evidence type="ECO:0000256" key="3">
    <source>
        <dbReference type="PROSITE-ProRule" id="PRU00023"/>
    </source>
</evidence>
<keyword evidence="3" id="KW-0040">ANK repeat</keyword>
<dbReference type="InterPro" id="IPR050130">
    <property type="entry name" value="ClpA_ClpB"/>
</dbReference>
<dbReference type="SUPFAM" id="SSF52540">
    <property type="entry name" value="P-loop containing nucleoside triphosphate hydrolases"/>
    <property type="match status" value="1"/>
</dbReference>
<evidence type="ECO:0000256" key="4">
    <source>
        <dbReference type="SAM" id="MobiDB-lite"/>
    </source>
</evidence>
<proteinExistence type="predicted"/>
<reference evidence="7" key="1">
    <citation type="submission" date="2021-02" db="EMBL/GenBank/DDBJ databases">
        <title>Psilocybe cubensis genome.</title>
        <authorList>
            <person name="Mckernan K.J."/>
            <person name="Crawford S."/>
            <person name="Trippe A."/>
            <person name="Kane L.T."/>
            <person name="Mclaughlin S."/>
        </authorList>
    </citation>
    <scope>NUCLEOTIDE SEQUENCE [LARGE SCALE GENOMIC DNA]</scope>
    <source>
        <strain evidence="7">MGC-MH-2018</strain>
    </source>
</reference>
<keyword evidence="2" id="KW-0067">ATP-binding</keyword>
<feature type="domain" description="AAA+ ATPase" evidence="5">
    <location>
        <begin position="466"/>
        <end position="671"/>
    </location>
</feature>
<keyword evidence="1" id="KW-0547">Nucleotide-binding</keyword>
<dbReference type="SMART" id="SM00382">
    <property type="entry name" value="AAA"/>
    <property type="match status" value="1"/>
</dbReference>
<sequence length="823" mass="92811">MESKVTPPDAQLAVSGGRSLCKLLVENEHERVRQLLEISPDLINTRHPLGWAPLHTATLNCDPELLAFILSLPGLDVSVKDQSTFNTSSSDADIQCRKEELCPKIVGTESTTGASALHFACMRGDAAVLDLYIGSTTDISKGFDWQDEKKRLPREYFDLARVDIEVVRAYHEATVQWRMRYRSLERKVGSRTQIYVIYVDSAALCRAICERDLEYCKEIINSNKSLAITRSRGIYGRISSIIKSLKPASIDLHSITSANPYSDDDSQPLHLACLVGEMSVVELILQAGGDWERKDDNNMLPEEYVKVHGSVHMEEFRALCAEEKERRDKKVQQRKAEEAKEKEAKEKEEKRKLDEQLEALVCMGELMDDLQHERERDLEGLSDEKARKRAERASKAQKRCNKAERKKTAKAEKEKKRKQIAEDKYRMRHLEIERSIGANVVGQRGPIRSIASALRLRENGWVDPERPLVLMFLGSSGIGKTEIAKRIALYLHNDALKTAVRDKANGRSSRDNDSESGDDSDEDGNNNRDASKDGGKEGKKERKITLRDIEKSGTFVRIDMSEYQHSHTVANLTGSPKGYVGYEGGGNLTNQLRKNPRAVVLFDEIEKAHPDVLTVFLQLFDDARITDPKHGTIHCPDAVFIMTSNLGSEEIRQAAPGLHKLVERTEAVDMHTQYLNGIANFNKTLYPVLKKTLKRDEFLGRINQMVVFLPFTENEIRKIVRVELDKWKKRAHEHHGIRLSWTPEVIAKLAQGYDENYGARSVSNEVKSCAIQVIAESQIRGNIKKNCNVRLVINDTGNIDLRREDQHVAAPPSDSISAGDTAA</sequence>
<dbReference type="SMART" id="SM01086">
    <property type="entry name" value="ClpB_D2-small"/>
    <property type="match status" value="1"/>
</dbReference>
<feature type="region of interest" description="Disordered" evidence="4">
    <location>
        <begin position="327"/>
        <end position="350"/>
    </location>
</feature>
<feature type="repeat" description="ANK" evidence="3">
    <location>
        <begin position="264"/>
        <end position="296"/>
    </location>
</feature>
<dbReference type="Pfam" id="PF10431">
    <property type="entry name" value="ClpB_D2-small"/>
    <property type="match status" value="1"/>
</dbReference>
<protein>
    <submittedName>
        <fullName evidence="7">Uncharacterized protein</fullName>
    </submittedName>
</protein>
<dbReference type="PANTHER" id="PTHR11638:SF93">
    <property type="entry name" value="MITOCHONDRIAL DISAGGREGASE"/>
    <property type="match status" value="1"/>
</dbReference>
<evidence type="ECO:0000256" key="1">
    <source>
        <dbReference type="ARBA" id="ARBA00022741"/>
    </source>
</evidence>
<feature type="region of interest" description="Disordered" evidence="4">
    <location>
        <begin position="502"/>
        <end position="544"/>
    </location>
</feature>
<dbReference type="Pfam" id="PF00023">
    <property type="entry name" value="Ank"/>
    <property type="match status" value="1"/>
</dbReference>
<dbReference type="PROSITE" id="PS50297">
    <property type="entry name" value="ANK_REP_REGION"/>
    <property type="match status" value="1"/>
</dbReference>
<accession>A0A8H8CEK4</accession>
<dbReference type="PANTHER" id="PTHR11638">
    <property type="entry name" value="ATP-DEPENDENT CLP PROTEASE"/>
    <property type="match status" value="1"/>
</dbReference>
<dbReference type="OrthoDB" id="18170at2759"/>
<dbReference type="AlphaFoldDB" id="A0A8H8CEK4"/>
<dbReference type="InterPro" id="IPR036770">
    <property type="entry name" value="Ankyrin_rpt-contain_sf"/>
</dbReference>
<comment type="caution">
    <text evidence="7">The sequence shown here is derived from an EMBL/GenBank/DDBJ whole genome shotgun (WGS) entry which is preliminary data.</text>
</comment>
<dbReference type="InterPro" id="IPR019489">
    <property type="entry name" value="Clp_ATPase_C"/>
</dbReference>
<dbReference type="Pfam" id="PF07724">
    <property type="entry name" value="AAA_2"/>
    <property type="match status" value="1"/>
</dbReference>
<evidence type="ECO:0000259" key="5">
    <source>
        <dbReference type="SMART" id="SM00382"/>
    </source>
</evidence>
<dbReference type="GO" id="GO:0005739">
    <property type="term" value="C:mitochondrion"/>
    <property type="evidence" value="ECO:0007669"/>
    <property type="project" value="TreeGrafter"/>
</dbReference>
<dbReference type="InterPro" id="IPR003959">
    <property type="entry name" value="ATPase_AAA_core"/>
</dbReference>